<keyword evidence="4" id="KW-0410">Iron transport</keyword>
<evidence type="ECO:0000256" key="5">
    <source>
        <dbReference type="ARBA" id="ARBA00022692"/>
    </source>
</evidence>
<keyword evidence="9 11" id="KW-0472">Membrane</keyword>
<dbReference type="SUPFAM" id="SSF56935">
    <property type="entry name" value="Porins"/>
    <property type="match status" value="1"/>
</dbReference>
<evidence type="ECO:0000256" key="13">
    <source>
        <dbReference type="SAM" id="SignalP"/>
    </source>
</evidence>
<keyword evidence="8 12" id="KW-0798">TonB box</keyword>
<evidence type="ECO:0000313" key="17">
    <source>
        <dbReference type="Proteomes" id="UP000024942"/>
    </source>
</evidence>
<gene>
    <name evidence="16" type="ORF">HOC_17956</name>
</gene>
<keyword evidence="3 11" id="KW-1134">Transmembrane beta strand</keyword>
<dbReference type="PANTHER" id="PTHR32552">
    <property type="entry name" value="FERRICHROME IRON RECEPTOR-RELATED"/>
    <property type="match status" value="1"/>
</dbReference>
<evidence type="ECO:0000256" key="2">
    <source>
        <dbReference type="ARBA" id="ARBA00022448"/>
    </source>
</evidence>
<evidence type="ECO:0000256" key="9">
    <source>
        <dbReference type="ARBA" id="ARBA00023136"/>
    </source>
</evidence>
<comment type="similarity">
    <text evidence="11 12">Belongs to the TonB-dependent receptor family.</text>
</comment>
<dbReference type="InterPro" id="IPR012910">
    <property type="entry name" value="Plug_dom"/>
</dbReference>
<dbReference type="GO" id="GO:0006826">
    <property type="term" value="P:iron ion transport"/>
    <property type="evidence" value="ECO:0007669"/>
    <property type="project" value="UniProtKB-KW"/>
</dbReference>
<evidence type="ECO:0000256" key="12">
    <source>
        <dbReference type="RuleBase" id="RU003357"/>
    </source>
</evidence>
<dbReference type="eggNOG" id="COG4773">
    <property type="taxonomic scope" value="Bacteria"/>
</dbReference>
<evidence type="ECO:0000256" key="7">
    <source>
        <dbReference type="ARBA" id="ARBA00023065"/>
    </source>
</evidence>
<dbReference type="STRING" id="1280953.HOC_17956"/>
<evidence type="ECO:0000256" key="1">
    <source>
        <dbReference type="ARBA" id="ARBA00004571"/>
    </source>
</evidence>
<reference evidence="16 17" key="1">
    <citation type="journal article" date="2014" name="Antonie Van Leeuwenhoek">
        <title>Hyphomonas beringensis sp. nov. and Hyphomonas chukchiensis sp. nov., isolated from surface seawater of the Bering Sea and Chukchi Sea.</title>
        <authorList>
            <person name="Li C."/>
            <person name="Lai Q."/>
            <person name="Li G."/>
            <person name="Dong C."/>
            <person name="Wang J."/>
            <person name="Liao Y."/>
            <person name="Shao Z."/>
        </authorList>
    </citation>
    <scope>NUCLEOTIDE SEQUENCE [LARGE SCALE GENOMIC DNA]</scope>
    <source>
        <strain evidence="16 17">SCH89</strain>
    </source>
</reference>
<evidence type="ECO:0000259" key="15">
    <source>
        <dbReference type="Pfam" id="PF07715"/>
    </source>
</evidence>
<dbReference type="Pfam" id="PF07715">
    <property type="entry name" value="Plug"/>
    <property type="match status" value="1"/>
</dbReference>
<comment type="subcellular location">
    <subcellularLocation>
        <location evidence="1 11">Cell outer membrane</location>
        <topology evidence="1 11">Multi-pass membrane protein</topology>
    </subcellularLocation>
</comment>
<dbReference type="Gene3D" id="2.40.170.20">
    <property type="entry name" value="TonB-dependent receptor, beta-barrel domain"/>
    <property type="match status" value="3"/>
</dbReference>
<name>A0A059G3D4_9PROT</name>
<evidence type="ECO:0000256" key="11">
    <source>
        <dbReference type="PROSITE-ProRule" id="PRU01360"/>
    </source>
</evidence>
<keyword evidence="2 11" id="KW-0813">Transport</keyword>
<keyword evidence="10 11" id="KW-0998">Cell outer membrane</keyword>
<evidence type="ECO:0000256" key="4">
    <source>
        <dbReference type="ARBA" id="ARBA00022496"/>
    </source>
</evidence>
<evidence type="ECO:0000256" key="6">
    <source>
        <dbReference type="ARBA" id="ARBA00023004"/>
    </source>
</evidence>
<feature type="signal peptide" evidence="13">
    <location>
        <begin position="1"/>
        <end position="17"/>
    </location>
</feature>
<dbReference type="InterPro" id="IPR000531">
    <property type="entry name" value="Beta-barrel_TonB"/>
</dbReference>
<proteinExistence type="inferred from homology"/>
<keyword evidence="6" id="KW-0408">Iron</keyword>
<dbReference type="GO" id="GO:0009279">
    <property type="term" value="C:cell outer membrane"/>
    <property type="evidence" value="ECO:0007669"/>
    <property type="project" value="UniProtKB-SubCell"/>
</dbReference>
<accession>A0A059G3D4</accession>
<dbReference type="PANTHER" id="PTHR32552:SF81">
    <property type="entry name" value="TONB-DEPENDENT OUTER MEMBRANE RECEPTOR"/>
    <property type="match status" value="1"/>
</dbReference>
<keyword evidence="17" id="KW-1185">Reference proteome</keyword>
<dbReference type="PROSITE" id="PS52016">
    <property type="entry name" value="TONB_DEPENDENT_REC_3"/>
    <property type="match status" value="1"/>
</dbReference>
<keyword evidence="7" id="KW-0406">Ion transport</keyword>
<evidence type="ECO:0000259" key="14">
    <source>
        <dbReference type="Pfam" id="PF00593"/>
    </source>
</evidence>
<evidence type="ECO:0000256" key="3">
    <source>
        <dbReference type="ARBA" id="ARBA00022452"/>
    </source>
</evidence>
<dbReference type="OrthoDB" id="7313036at2"/>
<keyword evidence="16" id="KW-0675">Receptor</keyword>
<dbReference type="InterPro" id="IPR039426">
    <property type="entry name" value="TonB-dep_rcpt-like"/>
</dbReference>
<feature type="domain" description="TonB-dependent receptor plug" evidence="15">
    <location>
        <begin position="42"/>
        <end position="150"/>
    </location>
</feature>
<protein>
    <submittedName>
        <fullName evidence="16">Outer membrane receptor (OMR) family protein</fullName>
    </submittedName>
</protein>
<dbReference type="Proteomes" id="UP000024942">
    <property type="component" value="Unassembled WGS sequence"/>
</dbReference>
<feature type="chain" id="PRO_5001578488" evidence="13">
    <location>
        <begin position="18"/>
        <end position="866"/>
    </location>
</feature>
<comment type="caution">
    <text evidence="16">The sequence shown here is derived from an EMBL/GenBank/DDBJ whole genome shotgun (WGS) entry which is preliminary data.</text>
</comment>
<dbReference type="InterPro" id="IPR036942">
    <property type="entry name" value="Beta-barrel_TonB_sf"/>
</dbReference>
<feature type="domain" description="TonB-dependent receptor-like beta-barrel" evidence="14">
    <location>
        <begin position="275"/>
        <end position="829"/>
    </location>
</feature>
<evidence type="ECO:0000313" key="16">
    <source>
        <dbReference type="EMBL" id="KDA00973.1"/>
    </source>
</evidence>
<dbReference type="Pfam" id="PF00593">
    <property type="entry name" value="TonB_dep_Rec_b-barrel"/>
    <property type="match status" value="1"/>
</dbReference>
<keyword evidence="5 11" id="KW-0812">Transmembrane</keyword>
<keyword evidence="13" id="KW-0732">Signal</keyword>
<evidence type="ECO:0000256" key="8">
    <source>
        <dbReference type="ARBA" id="ARBA00023077"/>
    </source>
</evidence>
<dbReference type="EMBL" id="ARYL01000041">
    <property type="protein sequence ID" value="KDA00973.1"/>
    <property type="molecule type" value="Genomic_DNA"/>
</dbReference>
<dbReference type="PATRIC" id="fig|1280953.3.peg.3596"/>
<organism evidence="16 17">
    <name type="scientific">Hyphomonas oceanitis SCH89</name>
    <dbReference type="NCBI Taxonomy" id="1280953"/>
    <lineage>
        <taxon>Bacteria</taxon>
        <taxon>Pseudomonadati</taxon>
        <taxon>Pseudomonadota</taxon>
        <taxon>Alphaproteobacteria</taxon>
        <taxon>Hyphomonadales</taxon>
        <taxon>Hyphomonadaceae</taxon>
        <taxon>Hyphomonas</taxon>
    </lineage>
</organism>
<sequence length="866" mass="92140">MSVGLAAFASLSAPAVAQETDNDSPRTMQTVTVTSTKREQTLQDVPVAVSVVDDSVIAKAQITDLNDLQSIVPSLSVGQLQSSANTNFVIRGFGNGANNAGIEPSVGVFIDGVYRSRSASQISDLPNIERVEVLRGPQSTLFGKNASAGVISVVTKKPSFEPMASVEGTISNYNGYRGKVYGTGPITDTLAFSLGGSFSKRDGYIEDIGDGPDTNERNRYGIRGELLFEPNEDTSFRLIGDYDTIDEICCGAVNVVNGPTGAVVNALGGQVVTGDLYKVGYNFGSTNNIDNGGLSLQGDFDLGKMTLTSITAYRQTSVEQNADSDFTTANLLSKNANQTDIDTFTQEVRLTSDTDGPVDWMVGGFYFDETVDIGNQIYFGDDFRGYADVLSLLSSGATPDQLLAGINAGAIVPPLSQIEAALGLPVGQVFGQAGQGLTERFGQDNTAWSMFGTVDWHATDRLTATVGLNYTEDKKNAYGNIVDTDVFSGVDLVALGFAQTLGNFGVDATDPAQVGAFAAANPVAFAGIQAAVQNPAQNPLLALQVLQFLPPFLDFPNAVEDGKSKDDKLTYTLRLAYDATDNVNLYASYGTGFKATSWNLSRDSRPFSSDFTPGSPVTSPGSSPIRDAGLAVNNLSVGTRYAGPELAKVFEVGAKLAYNTFAVNVALFDQEIEGFQSNTFSGTGFNLTNAGKQSTQGLEVDASWNATDNLLLTFAGTFQDPVYDDFTSTGIKIDPALPLSATNELDLSGQKPYDIPEVATSTSATYSFDVNSLASFVRVDWQYESETDYSDDPTNQALINDKHKISTFNASAGFTTENGLGVTVWGRNIFDDEYITVAFPTTAQSGSFNGYPSQPPTYGITVRKSF</sequence>
<evidence type="ECO:0000256" key="10">
    <source>
        <dbReference type="ARBA" id="ARBA00023237"/>
    </source>
</evidence>
<dbReference type="eggNOG" id="COG1629">
    <property type="taxonomic scope" value="Bacteria"/>
</dbReference>
<dbReference type="AlphaFoldDB" id="A0A059G3D4"/>